<dbReference type="InterPro" id="IPR006311">
    <property type="entry name" value="TAT_signal"/>
</dbReference>
<gene>
    <name evidence="5" type="ORF">CMV30_11095</name>
</gene>
<feature type="domain" description="PcRGLX/YetA-like C-terminal alpha/alpha toroid" evidence="4">
    <location>
        <begin position="517"/>
        <end position="936"/>
    </location>
</feature>
<protein>
    <submittedName>
        <fullName evidence="5">Tat pathway signal sequence domain protein</fullName>
    </submittedName>
</protein>
<dbReference type="InterPro" id="IPR048330">
    <property type="entry name" value="PcRGLX/YetA_2nd"/>
</dbReference>
<reference evidence="5 6" key="1">
    <citation type="submission" date="2017-09" db="EMBL/GenBank/DDBJ databases">
        <title>Complete genome sequence of Verrucomicrobial strain HZ-65, isolated from freshwater.</title>
        <authorList>
            <person name="Choi A."/>
        </authorList>
    </citation>
    <scope>NUCLEOTIDE SEQUENCE [LARGE SCALE GENOMIC DNA]</scope>
    <source>
        <strain evidence="5 6">HZ-65</strain>
    </source>
</reference>
<dbReference type="AlphaFoldDB" id="A0A290QDX5"/>
<organism evidence="5 6">
    <name type="scientific">Nibricoccus aquaticus</name>
    <dbReference type="NCBI Taxonomy" id="2576891"/>
    <lineage>
        <taxon>Bacteria</taxon>
        <taxon>Pseudomonadati</taxon>
        <taxon>Verrucomicrobiota</taxon>
        <taxon>Opitutia</taxon>
        <taxon>Opitutales</taxon>
        <taxon>Opitutaceae</taxon>
        <taxon>Nibricoccus</taxon>
    </lineage>
</organism>
<dbReference type="Proteomes" id="UP000217265">
    <property type="component" value="Chromosome"/>
</dbReference>
<dbReference type="Pfam" id="PF21345">
    <property type="entry name" value="PcRGLX_2nd"/>
    <property type="match status" value="1"/>
</dbReference>
<accession>A0A290QDX5</accession>
<evidence type="ECO:0000259" key="2">
    <source>
        <dbReference type="Pfam" id="PF19501"/>
    </source>
</evidence>
<dbReference type="PANTHER" id="PTHR40081">
    <property type="entry name" value="CONCANAVALIN A-LIKE LECTIN/GLUCANASE"/>
    <property type="match status" value="1"/>
</dbReference>
<dbReference type="Pfam" id="PF21346">
    <property type="entry name" value="PcRGLX_3rd"/>
    <property type="match status" value="1"/>
</dbReference>
<evidence type="ECO:0000256" key="1">
    <source>
        <dbReference type="SAM" id="SignalP"/>
    </source>
</evidence>
<dbReference type="PANTHER" id="PTHR40081:SF1">
    <property type="entry name" value="TAT PATHWAY SIGNAL SEQUENCE DOMAIN PROTEIN"/>
    <property type="match status" value="1"/>
</dbReference>
<sequence length="939" mass="103185">MPAFTRREFVKNAALAAAATQLVSSLRAADAPAAPALTQPVTRKPLPAGLAELHWLEGKTPAALPGATWGAPWPRGKHAKGTDFTLRSTGASGKSLPLQSWSLAYWPDGSLKWTGHALPADAPVSDGYELSAGTPTAPAKPLTATDSSDGIEIDTGLIKARIAKSGRTLIPLITRDGKEILRNGRLVLLRQDSLQAVGEPQPFSGEISEVVLEQNGPVRAVVKISGKHAVAPHGSSASAAASSQSSVARAWLPFVVRLYFYAGGDAVRMIHTIIYDGDEKTDFIRGLGVNFEVPLRGELHDRHVRFSGEDSGLFGEAIRGITGLRRDPGAAIREAQFAGQATPPLAKWNEQVTRNLQYIPAYNDWSLFQSTADGFTIRKRTREGYTWLTSAQGRRAGGLGYVGTPDGGVAFGLRNFWESHPAQLDIRGATTDTANVTVWMWAPDAGAMDLRGYHDGLGQDTYEKQLRGGLEITYEDYEPGFDKPEGVARTSELFLWLLPATPTRARLAELAEAVRTPPQLIARPEYLHACGVFGGIWSPVDVSTPAKAELEKQLDWYFGYYVKQREQHRWYGFWNFGDVMHTYDSDRHEWRYDVGGFAWDNSELSTDLWLWLYFLRTGRADVFRFAEAMTRHTGEVDVHHLGRFAPLGSRHNVLHWGCSAKQLRISTAANRRYYYYLTGDERIGDLMREQLEAARTLVKIPPTRKLAATRESADRARPKIESTSLAGLGFGTDWGSMASAWLTEWERTGDERSRARLVASMATIAKQPRGFFTGSGAMNLDTGAFDISTSDRVSVSHLSAVFGLVEVCAELVQLIDDPAFKKAWLDYCELYSATPEEQQSRLGTRLRGTSLRQGHSRLTAYAARAKGDNALAARAWDEFFGGDDNRESRAARLETKRIDGPAVLNPVDEAPRVSTNGTAQWGLAAIQNLALVSDSLPPR</sequence>
<dbReference type="InterPro" id="IPR048329">
    <property type="entry name" value="PcRGLX_1st"/>
</dbReference>
<feature type="signal peptide" evidence="1">
    <location>
        <begin position="1"/>
        <end position="28"/>
    </location>
</feature>
<dbReference type="EMBL" id="CP023344">
    <property type="protein sequence ID" value="ATC64456.1"/>
    <property type="molecule type" value="Genomic_DNA"/>
</dbReference>
<evidence type="ECO:0000313" key="6">
    <source>
        <dbReference type="Proteomes" id="UP000217265"/>
    </source>
</evidence>
<name>A0A290QDX5_9BACT</name>
<dbReference type="PROSITE" id="PS51318">
    <property type="entry name" value="TAT"/>
    <property type="match status" value="1"/>
</dbReference>
<dbReference type="RefSeq" id="WP_096056088.1">
    <property type="nucleotide sequence ID" value="NZ_CP023344.1"/>
</dbReference>
<keyword evidence="1" id="KW-0732">Signal</keyword>
<dbReference type="InterPro" id="IPR048331">
    <property type="entry name" value="PcRGLX/YetA_3rd"/>
</dbReference>
<evidence type="ECO:0000313" key="5">
    <source>
        <dbReference type="EMBL" id="ATC64456.1"/>
    </source>
</evidence>
<feature type="domain" description="PcRGLX/YetA-like N-terminal RIFT barrel" evidence="2">
    <location>
        <begin position="51"/>
        <end position="132"/>
    </location>
</feature>
<evidence type="ECO:0000259" key="3">
    <source>
        <dbReference type="Pfam" id="PF21345"/>
    </source>
</evidence>
<dbReference type="OrthoDB" id="262615at2"/>
<dbReference type="KEGG" id="vbh:CMV30_11095"/>
<keyword evidence="6" id="KW-1185">Reference proteome</keyword>
<dbReference type="Pfam" id="PF19501">
    <property type="entry name" value="PcRGLX_1st"/>
    <property type="match status" value="1"/>
</dbReference>
<feature type="chain" id="PRO_5012990649" evidence="1">
    <location>
        <begin position="29"/>
        <end position="939"/>
    </location>
</feature>
<evidence type="ECO:0000259" key="4">
    <source>
        <dbReference type="Pfam" id="PF21346"/>
    </source>
</evidence>
<dbReference type="InterPro" id="IPR045793">
    <property type="entry name" value="PcRGLX/YetA-like"/>
</dbReference>
<feature type="domain" description="PcRGLX/YetA-like central beta-sandwich" evidence="3">
    <location>
        <begin position="143"/>
        <end position="511"/>
    </location>
</feature>
<proteinExistence type="predicted"/>